<dbReference type="OrthoDB" id="3268838at2759"/>
<gene>
    <name evidence="1" type="ORF">K435DRAFT_606054</name>
</gene>
<proteinExistence type="predicted"/>
<evidence type="ECO:0000313" key="1">
    <source>
        <dbReference type="EMBL" id="THU95192.1"/>
    </source>
</evidence>
<dbReference type="Proteomes" id="UP000297245">
    <property type="component" value="Unassembled WGS sequence"/>
</dbReference>
<feature type="non-terminal residue" evidence="1">
    <location>
        <position position="1"/>
    </location>
</feature>
<reference evidence="1 2" key="1">
    <citation type="journal article" date="2019" name="Nat. Ecol. Evol.">
        <title>Megaphylogeny resolves global patterns of mushroom evolution.</title>
        <authorList>
            <person name="Varga T."/>
            <person name="Krizsan K."/>
            <person name="Foldi C."/>
            <person name="Dima B."/>
            <person name="Sanchez-Garcia M."/>
            <person name="Sanchez-Ramirez S."/>
            <person name="Szollosi G.J."/>
            <person name="Szarkandi J.G."/>
            <person name="Papp V."/>
            <person name="Albert L."/>
            <person name="Andreopoulos W."/>
            <person name="Angelini C."/>
            <person name="Antonin V."/>
            <person name="Barry K.W."/>
            <person name="Bougher N.L."/>
            <person name="Buchanan P."/>
            <person name="Buyck B."/>
            <person name="Bense V."/>
            <person name="Catcheside P."/>
            <person name="Chovatia M."/>
            <person name="Cooper J."/>
            <person name="Damon W."/>
            <person name="Desjardin D."/>
            <person name="Finy P."/>
            <person name="Geml J."/>
            <person name="Haridas S."/>
            <person name="Hughes K."/>
            <person name="Justo A."/>
            <person name="Karasinski D."/>
            <person name="Kautmanova I."/>
            <person name="Kiss B."/>
            <person name="Kocsube S."/>
            <person name="Kotiranta H."/>
            <person name="LaButti K.M."/>
            <person name="Lechner B.E."/>
            <person name="Liimatainen K."/>
            <person name="Lipzen A."/>
            <person name="Lukacs Z."/>
            <person name="Mihaltcheva S."/>
            <person name="Morgado L.N."/>
            <person name="Niskanen T."/>
            <person name="Noordeloos M.E."/>
            <person name="Ohm R.A."/>
            <person name="Ortiz-Santana B."/>
            <person name="Ovrebo C."/>
            <person name="Racz N."/>
            <person name="Riley R."/>
            <person name="Savchenko A."/>
            <person name="Shiryaev A."/>
            <person name="Soop K."/>
            <person name="Spirin V."/>
            <person name="Szebenyi C."/>
            <person name="Tomsovsky M."/>
            <person name="Tulloss R.E."/>
            <person name="Uehling J."/>
            <person name="Grigoriev I.V."/>
            <person name="Vagvolgyi C."/>
            <person name="Papp T."/>
            <person name="Martin F.M."/>
            <person name="Miettinen O."/>
            <person name="Hibbett D.S."/>
            <person name="Nagy L.G."/>
        </authorList>
    </citation>
    <scope>NUCLEOTIDE SEQUENCE [LARGE SCALE GENOMIC DNA]</scope>
    <source>
        <strain evidence="1 2">CBS 962.96</strain>
    </source>
</reference>
<sequence length="109" mass="12348">FGEFVLSFNSNDHLASVCTSFPFPFHYAYSKWLKTVARWIGSSPPAQQPIYNVIKENTGPWSGFGAYLTSILLAQAGLRFWMPTKDVCKSPARMARLCEAAFHIFWEGH</sequence>
<organism evidence="1 2">
    <name type="scientific">Dendrothele bispora (strain CBS 962.96)</name>
    <dbReference type="NCBI Taxonomy" id="1314807"/>
    <lineage>
        <taxon>Eukaryota</taxon>
        <taxon>Fungi</taxon>
        <taxon>Dikarya</taxon>
        <taxon>Basidiomycota</taxon>
        <taxon>Agaricomycotina</taxon>
        <taxon>Agaricomycetes</taxon>
        <taxon>Agaricomycetidae</taxon>
        <taxon>Agaricales</taxon>
        <taxon>Agaricales incertae sedis</taxon>
        <taxon>Dendrothele</taxon>
    </lineage>
</organism>
<dbReference type="AlphaFoldDB" id="A0A4S8LZK9"/>
<dbReference type="EMBL" id="ML179206">
    <property type="protein sequence ID" value="THU95192.1"/>
    <property type="molecule type" value="Genomic_DNA"/>
</dbReference>
<name>A0A4S8LZK9_DENBC</name>
<keyword evidence="2" id="KW-1185">Reference proteome</keyword>
<protein>
    <submittedName>
        <fullName evidence="1">Uncharacterized protein</fullName>
    </submittedName>
</protein>
<evidence type="ECO:0000313" key="2">
    <source>
        <dbReference type="Proteomes" id="UP000297245"/>
    </source>
</evidence>
<feature type="non-terminal residue" evidence="1">
    <location>
        <position position="109"/>
    </location>
</feature>
<accession>A0A4S8LZK9</accession>